<proteinExistence type="predicted"/>
<dbReference type="GO" id="GO:0016616">
    <property type="term" value="F:oxidoreductase activity, acting on the CH-OH group of donors, NAD or NADP as acceptor"/>
    <property type="evidence" value="ECO:0007669"/>
    <property type="project" value="InterPro"/>
</dbReference>
<evidence type="ECO:0000313" key="2">
    <source>
        <dbReference type="EMBL" id="GAJ05609.1"/>
    </source>
</evidence>
<name>X1TK25_9ZZZZ</name>
<dbReference type="GO" id="GO:0051287">
    <property type="term" value="F:NAD binding"/>
    <property type="evidence" value="ECO:0007669"/>
    <property type="project" value="InterPro"/>
</dbReference>
<evidence type="ECO:0000259" key="1">
    <source>
        <dbReference type="Pfam" id="PF00389"/>
    </source>
</evidence>
<sequence length="61" mass="6483">MKVLVSDAIAEQGVEILKNAGFEVVQKTGLSPEELVKAIPDFDGIIVRSATKVTKEVIEAG</sequence>
<feature type="non-terminal residue" evidence="2">
    <location>
        <position position="61"/>
    </location>
</feature>
<dbReference type="EMBL" id="BARW01029088">
    <property type="protein sequence ID" value="GAJ05609.1"/>
    <property type="molecule type" value="Genomic_DNA"/>
</dbReference>
<dbReference type="AlphaFoldDB" id="X1TK25"/>
<dbReference type="Gene3D" id="3.40.50.720">
    <property type="entry name" value="NAD(P)-binding Rossmann-like Domain"/>
    <property type="match status" value="1"/>
</dbReference>
<accession>X1TK25</accession>
<feature type="domain" description="D-isomer specific 2-hydroxyacid dehydrogenase catalytic" evidence="1">
    <location>
        <begin position="3"/>
        <end position="60"/>
    </location>
</feature>
<organism evidence="2">
    <name type="scientific">marine sediment metagenome</name>
    <dbReference type="NCBI Taxonomy" id="412755"/>
    <lineage>
        <taxon>unclassified sequences</taxon>
        <taxon>metagenomes</taxon>
        <taxon>ecological metagenomes</taxon>
    </lineage>
</organism>
<reference evidence="2" key="1">
    <citation type="journal article" date="2014" name="Front. Microbiol.">
        <title>High frequency of phylogenetically diverse reductive dehalogenase-homologous genes in deep subseafloor sedimentary metagenomes.</title>
        <authorList>
            <person name="Kawai M."/>
            <person name="Futagami T."/>
            <person name="Toyoda A."/>
            <person name="Takaki Y."/>
            <person name="Nishi S."/>
            <person name="Hori S."/>
            <person name="Arai W."/>
            <person name="Tsubouchi T."/>
            <person name="Morono Y."/>
            <person name="Uchiyama I."/>
            <person name="Ito T."/>
            <person name="Fujiyama A."/>
            <person name="Inagaki F."/>
            <person name="Takami H."/>
        </authorList>
    </citation>
    <scope>NUCLEOTIDE SEQUENCE</scope>
    <source>
        <strain evidence="2">Expedition CK06-06</strain>
    </source>
</reference>
<dbReference type="InterPro" id="IPR006139">
    <property type="entry name" value="D-isomer_2_OHA_DH_cat_dom"/>
</dbReference>
<comment type="caution">
    <text evidence="2">The sequence shown here is derived from an EMBL/GenBank/DDBJ whole genome shotgun (WGS) entry which is preliminary data.</text>
</comment>
<gene>
    <name evidence="2" type="ORF">S12H4_46818</name>
</gene>
<protein>
    <recommendedName>
        <fullName evidence="1">D-isomer specific 2-hydroxyacid dehydrogenase catalytic domain-containing protein</fullName>
    </recommendedName>
</protein>
<dbReference type="Pfam" id="PF00389">
    <property type="entry name" value="2-Hacid_dh"/>
    <property type="match status" value="1"/>
</dbReference>
<dbReference type="SUPFAM" id="SSF52283">
    <property type="entry name" value="Formate/glycerate dehydrogenase catalytic domain-like"/>
    <property type="match status" value="1"/>
</dbReference>